<comment type="catalytic activity">
    <reaction evidence="8 9">
        <text>(R)-4'-phosphopantetheine + ATP + H(+) = 3'-dephospho-CoA + diphosphate</text>
        <dbReference type="Rhea" id="RHEA:19801"/>
        <dbReference type="ChEBI" id="CHEBI:15378"/>
        <dbReference type="ChEBI" id="CHEBI:30616"/>
        <dbReference type="ChEBI" id="CHEBI:33019"/>
        <dbReference type="ChEBI" id="CHEBI:57328"/>
        <dbReference type="ChEBI" id="CHEBI:61723"/>
        <dbReference type="EC" id="2.7.7.3"/>
    </reaction>
</comment>
<keyword evidence="7 9" id="KW-0173">Coenzyme A biosynthesis</keyword>
<dbReference type="Proteomes" id="UP000612352">
    <property type="component" value="Unassembled WGS sequence"/>
</dbReference>
<gene>
    <name evidence="9 11" type="primary">coaD</name>
    <name evidence="11" type="ORF">I8D64_02275</name>
</gene>
<evidence type="ECO:0000256" key="7">
    <source>
        <dbReference type="ARBA" id="ARBA00022993"/>
    </source>
</evidence>
<keyword evidence="1 9" id="KW-0963">Cytoplasm</keyword>
<evidence type="ECO:0000256" key="8">
    <source>
        <dbReference type="ARBA" id="ARBA00029346"/>
    </source>
</evidence>
<feature type="binding site" evidence="9">
    <location>
        <position position="41"/>
    </location>
    <ligand>
        <name>substrate</name>
    </ligand>
</feature>
<sequence>MSTIVLPGSFDPFTLGHLDLARRAAMLCSRLIIAISHNPNKKGMLSLEARQQAIDETIRAEGLDPKVTSAVLPRGLLVDFCREHGARAVVRGMRGQIDLAYEEPMARMNQHLAHVDTVFLLTDARYSHISSSLVREVSQLGGPIDDMLPEASRRALEAALAEREEPTGSSEA</sequence>
<dbReference type="InterPro" id="IPR001980">
    <property type="entry name" value="PPAT"/>
</dbReference>
<dbReference type="PANTHER" id="PTHR21342">
    <property type="entry name" value="PHOSPHOPANTETHEINE ADENYLYLTRANSFERASE"/>
    <property type="match status" value="1"/>
</dbReference>
<evidence type="ECO:0000256" key="9">
    <source>
        <dbReference type="HAMAP-Rule" id="MF_00151"/>
    </source>
</evidence>
<feature type="binding site" evidence="9">
    <location>
        <position position="102"/>
    </location>
    <ligand>
        <name>ATP</name>
        <dbReference type="ChEBI" id="CHEBI:30616"/>
    </ligand>
</feature>
<dbReference type="InterPro" id="IPR014729">
    <property type="entry name" value="Rossmann-like_a/b/a_fold"/>
</dbReference>
<dbReference type="Pfam" id="PF01467">
    <property type="entry name" value="CTP_transf_like"/>
    <property type="match status" value="1"/>
</dbReference>
<feature type="binding site" evidence="9">
    <location>
        <position position="9"/>
    </location>
    <ligand>
        <name>substrate</name>
    </ligand>
</feature>
<keyword evidence="5 9" id="KW-0067">ATP-binding</keyword>
<comment type="similarity">
    <text evidence="9">Belongs to the bacterial CoaD family.</text>
</comment>
<dbReference type="EMBL" id="JAEDAJ010000001">
    <property type="protein sequence ID" value="MBK0330230.1"/>
    <property type="molecule type" value="Genomic_DNA"/>
</dbReference>
<evidence type="ECO:0000256" key="3">
    <source>
        <dbReference type="ARBA" id="ARBA00022695"/>
    </source>
</evidence>
<comment type="subcellular location">
    <subcellularLocation>
        <location evidence="9">Cytoplasm</location>
    </subcellularLocation>
</comment>
<feature type="binding site" evidence="9">
    <location>
        <begin position="92"/>
        <end position="94"/>
    </location>
    <ligand>
        <name>ATP</name>
        <dbReference type="ChEBI" id="CHEBI:30616"/>
    </ligand>
</feature>
<dbReference type="PANTHER" id="PTHR21342:SF1">
    <property type="entry name" value="PHOSPHOPANTETHEINE ADENYLYLTRANSFERASE"/>
    <property type="match status" value="1"/>
</dbReference>
<proteinExistence type="inferred from homology"/>
<organism evidence="11 12">
    <name type="scientific">Brachybacterium halotolerans</name>
    <dbReference type="NCBI Taxonomy" id="2795215"/>
    <lineage>
        <taxon>Bacteria</taxon>
        <taxon>Bacillati</taxon>
        <taxon>Actinomycetota</taxon>
        <taxon>Actinomycetes</taxon>
        <taxon>Micrococcales</taxon>
        <taxon>Dermabacteraceae</taxon>
        <taxon>Brachybacterium</taxon>
    </lineage>
</organism>
<evidence type="ECO:0000256" key="1">
    <source>
        <dbReference type="ARBA" id="ARBA00022490"/>
    </source>
</evidence>
<dbReference type="NCBIfam" id="TIGR00125">
    <property type="entry name" value="cyt_tran_rel"/>
    <property type="match status" value="1"/>
</dbReference>
<reference evidence="11 12" key="1">
    <citation type="submission" date="2020-12" db="EMBL/GenBank/DDBJ databases">
        <title>Brachybacterium sp. MASK1Z-5, whole genome shotgun sequence.</title>
        <authorList>
            <person name="Tuo L."/>
        </authorList>
    </citation>
    <scope>NUCLEOTIDE SEQUENCE [LARGE SCALE GENOMIC DNA]</scope>
    <source>
        <strain evidence="11 12">MASK1Z-5</strain>
    </source>
</reference>
<keyword evidence="3 9" id="KW-0548">Nucleotidyltransferase</keyword>
<comment type="subunit">
    <text evidence="9">Homohexamer.</text>
</comment>
<evidence type="ECO:0000313" key="12">
    <source>
        <dbReference type="Proteomes" id="UP000612352"/>
    </source>
</evidence>
<dbReference type="EC" id="2.7.7.3" evidence="9"/>
<evidence type="ECO:0000256" key="4">
    <source>
        <dbReference type="ARBA" id="ARBA00022741"/>
    </source>
</evidence>
<evidence type="ECO:0000259" key="10">
    <source>
        <dbReference type="Pfam" id="PF01467"/>
    </source>
</evidence>
<accession>A0ABS1B6F0</accession>
<dbReference type="HAMAP" id="MF_00151">
    <property type="entry name" value="PPAT_bact"/>
    <property type="match status" value="1"/>
</dbReference>
<dbReference type="NCBIfam" id="TIGR01510">
    <property type="entry name" value="coaD_prev_kdtB"/>
    <property type="match status" value="1"/>
</dbReference>
<feature type="binding site" evidence="9">
    <location>
        <begin position="126"/>
        <end position="132"/>
    </location>
    <ligand>
        <name>ATP</name>
        <dbReference type="ChEBI" id="CHEBI:30616"/>
    </ligand>
</feature>
<name>A0ABS1B6F0_9MICO</name>
<keyword evidence="6 9" id="KW-0460">Magnesium</keyword>
<dbReference type="PRINTS" id="PR01020">
    <property type="entry name" value="LPSBIOSNTHSS"/>
</dbReference>
<dbReference type="SUPFAM" id="SSF52374">
    <property type="entry name" value="Nucleotidylyl transferase"/>
    <property type="match status" value="1"/>
</dbReference>
<evidence type="ECO:0000256" key="6">
    <source>
        <dbReference type="ARBA" id="ARBA00022842"/>
    </source>
</evidence>
<keyword evidence="12" id="KW-1185">Reference proteome</keyword>
<dbReference type="RefSeq" id="WP_200500868.1">
    <property type="nucleotide sequence ID" value="NZ_JAEDAJ010000001.1"/>
</dbReference>
<comment type="cofactor">
    <cofactor evidence="9">
        <name>Mg(2+)</name>
        <dbReference type="ChEBI" id="CHEBI:18420"/>
    </cofactor>
</comment>
<evidence type="ECO:0000256" key="2">
    <source>
        <dbReference type="ARBA" id="ARBA00022679"/>
    </source>
</evidence>
<keyword evidence="2 9" id="KW-0808">Transferase</keyword>
<comment type="pathway">
    <text evidence="9">Cofactor biosynthesis; coenzyme A biosynthesis; CoA from (R)-pantothenate: step 4/5.</text>
</comment>
<feature type="binding site" evidence="9">
    <location>
        <begin position="9"/>
        <end position="10"/>
    </location>
    <ligand>
        <name>ATP</name>
        <dbReference type="ChEBI" id="CHEBI:30616"/>
    </ligand>
</feature>
<dbReference type="InterPro" id="IPR004821">
    <property type="entry name" value="Cyt_trans-like"/>
</dbReference>
<comment type="caution">
    <text evidence="11">The sequence shown here is derived from an EMBL/GenBank/DDBJ whole genome shotgun (WGS) entry which is preliminary data.</text>
</comment>
<keyword evidence="4 9" id="KW-0547">Nucleotide-binding</keyword>
<protein>
    <recommendedName>
        <fullName evidence="9">Phosphopantetheine adenylyltransferase</fullName>
        <ecNumber evidence="9">2.7.7.3</ecNumber>
    </recommendedName>
    <alternativeName>
        <fullName evidence="9">Dephospho-CoA pyrophosphorylase</fullName>
    </alternativeName>
    <alternativeName>
        <fullName evidence="9">Pantetheine-phosphate adenylyltransferase</fullName>
        <shortName evidence="9">PPAT</shortName>
    </alternativeName>
</protein>
<dbReference type="GO" id="GO:0004595">
    <property type="term" value="F:pantetheine-phosphate adenylyltransferase activity"/>
    <property type="evidence" value="ECO:0007669"/>
    <property type="project" value="UniProtKB-EC"/>
</dbReference>
<feature type="binding site" evidence="9">
    <location>
        <position position="77"/>
    </location>
    <ligand>
        <name>substrate</name>
    </ligand>
</feature>
<comment type="function">
    <text evidence="9">Reversibly transfers an adenylyl group from ATP to 4'-phosphopantetheine, yielding dephospho-CoA (dPCoA) and pyrophosphate.</text>
</comment>
<feature type="site" description="Transition state stabilizer" evidence="9">
    <location>
        <position position="17"/>
    </location>
</feature>
<evidence type="ECO:0000256" key="5">
    <source>
        <dbReference type="ARBA" id="ARBA00022840"/>
    </source>
</evidence>
<evidence type="ECO:0000313" key="11">
    <source>
        <dbReference type="EMBL" id="MBK0330230.1"/>
    </source>
</evidence>
<feature type="domain" description="Cytidyltransferase-like" evidence="10">
    <location>
        <begin position="6"/>
        <end position="136"/>
    </location>
</feature>
<feature type="binding site" evidence="9">
    <location>
        <position position="17"/>
    </location>
    <ligand>
        <name>ATP</name>
        <dbReference type="ChEBI" id="CHEBI:30616"/>
    </ligand>
</feature>
<feature type="binding site" evidence="9">
    <location>
        <position position="91"/>
    </location>
    <ligand>
        <name>substrate</name>
    </ligand>
</feature>
<dbReference type="Gene3D" id="3.40.50.620">
    <property type="entry name" value="HUPs"/>
    <property type="match status" value="1"/>
</dbReference>